<dbReference type="GO" id="GO:0005886">
    <property type="term" value="C:plasma membrane"/>
    <property type="evidence" value="ECO:0007669"/>
    <property type="project" value="UniProtKB-SubCell"/>
</dbReference>
<dbReference type="PANTHER" id="PTHR37305:SF1">
    <property type="entry name" value="MEMBRANE PROTEIN"/>
    <property type="match status" value="1"/>
</dbReference>
<evidence type="ECO:0000313" key="2">
    <source>
        <dbReference type="EMBL" id="GII79065.1"/>
    </source>
</evidence>
<dbReference type="GO" id="GO:0140359">
    <property type="term" value="F:ABC-type transporter activity"/>
    <property type="evidence" value="ECO:0007669"/>
    <property type="project" value="InterPro"/>
</dbReference>
<feature type="transmembrane region" description="Helical" evidence="1">
    <location>
        <begin position="125"/>
        <end position="148"/>
    </location>
</feature>
<name>A0A919V670_9ACTN</name>
<feature type="transmembrane region" description="Helical" evidence="1">
    <location>
        <begin position="160"/>
        <end position="181"/>
    </location>
</feature>
<dbReference type="Pfam" id="PF12679">
    <property type="entry name" value="ABC2_membrane_2"/>
    <property type="match status" value="1"/>
</dbReference>
<keyword evidence="1" id="KW-0812">Transmembrane</keyword>
<keyword evidence="1" id="KW-1133">Transmembrane helix</keyword>
<accession>A0A919V670</accession>
<dbReference type="PANTHER" id="PTHR37305">
    <property type="entry name" value="INTEGRAL MEMBRANE PROTEIN-RELATED"/>
    <property type="match status" value="1"/>
</dbReference>
<dbReference type="Proteomes" id="UP000655287">
    <property type="component" value="Unassembled WGS sequence"/>
</dbReference>
<dbReference type="AlphaFoldDB" id="A0A919V670"/>
<keyword evidence="1" id="KW-0472">Membrane</keyword>
<comment type="caution">
    <text evidence="2">The sequence shown here is derived from an EMBL/GenBank/DDBJ whole genome shotgun (WGS) entry which is preliminary data.</text>
</comment>
<dbReference type="RefSeq" id="WP_203988786.1">
    <property type="nucleotide sequence ID" value="NZ_BOOU01000054.1"/>
</dbReference>
<feature type="transmembrane region" description="Helical" evidence="1">
    <location>
        <begin position="12"/>
        <end position="33"/>
    </location>
</feature>
<evidence type="ECO:0000256" key="1">
    <source>
        <dbReference type="SAM" id="Phobius"/>
    </source>
</evidence>
<dbReference type="EMBL" id="BOOU01000054">
    <property type="protein sequence ID" value="GII79065.1"/>
    <property type="molecule type" value="Genomic_DNA"/>
</dbReference>
<protein>
    <submittedName>
        <fullName evidence="2">ABC transporter permease</fullName>
    </submittedName>
</protein>
<keyword evidence="3" id="KW-1185">Reference proteome</keyword>
<gene>
    <name evidence="2" type="ORF">Sru01_40470</name>
</gene>
<feature type="transmembrane region" description="Helical" evidence="1">
    <location>
        <begin position="241"/>
        <end position="259"/>
    </location>
</feature>
<feature type="transmembrane region" description="Helical" evidence="1">
    <location>
        <begin position="72"/>
        <end position="93"/>
    </location>
</feature>
<proteinExistence type="predicted"/>
<reference evidence="2" key="1">
    <citation type="submission" date="2021-01" db="EMBL/GenBank/DDBJ databases">
        <title>Whole genome shotgun sequence of Sphaerisporangium rufum NBRC 109079.</title>
        <authorList>
            <person name="Komaki H."/>
            <person name="Tamura T."/>
        </authorList>
    </citation>
    <scope>NUCLEOTIDE SEQUENCE</scope>
    <source>
        <strain evidence="2">NBRC 109079</strain>
    </source>
</reference>
<organism evidence="2 3">
    <name type="scientific">Sphaerisporangium rufum</name>
    <dbReference type="NCBI Taxonomy" id="1381558"/>
    <lineage>
        <taxon>Bacteria</taxon>
        <taxon>Bacillati</taxon>
        <taxon>Actinomycetota</taxon>
        <taxon>Actinomycetes</taxon>
        <taxon>Streptosporangiales</taxon>
        <taxon>Streptosporangiaceae</taxon>
        <taxon>Sphaerisporangium</taxon>
    </lineage>
</organism>
<evidence type="ECO:0000313" key="3">
    <source>
        <dbReference type="Proteomes" id="UP000655287"/>
    </source>
</evidence>
<feature type="transmembrane region" description="Helical" evidence="1">
    <location>
        <begin position="188"/>
        <end position="207"/>
    </location>
</feature>
<sequence length="266" mass="28232">MPTLVRKTLREYRRAMIGWAVGIGVFIGMYLSFYPQMHANPDLYGQLAMSKYPENIRWMLGGLESISTGAGFLQAVIYQLFVPMLFIGCAVVLGNRAVAAPEESGTLELAVTLPVTRQRLLLERFAALALALLAVYAVTLAVVAGAGAAVDLGVGFDRIITAHTGLLLLGLFFGVLTVAVGAATGRKAIGLAVAGVYAVAGFVVNALSRDVEGLRWLTWASPFRYYAAGNPLAHGFPLGDYLLLLGASVVLALTAVLAFDRRDVGV</sequence>